<evidence type="ECO:0000313" key="4">
    <source>
        <dbReference type="Proteomes" id="UP000008561"/>
    </source>
</evidence>
<dbReference type="InterPro" id="IPR011659">
    <property type="entry name" value="WD40"/>
</dbReference>
<dbReference type="PANTHER" id="PTHR36842:SF1">
    <property type="entry name" value="PROTEIN TOLB"/>
    <property type="match status" value="1"/>
</dbReference>
<feature type="chain" id="PRO_5002734130" evidence="2">
    <location>
        <begin position="29"/>
        <end position="548"/>
    </location>
</feature>
<evidence type="ECO:0000256" key="2">
    <source>
        <dbReference type="SAM" id="SignalP"/>
    </source>
</evidence>
<dbReference type="Proteomes" id="UP000008561">
    <property type="component" value="Chromosome"/>
</dbReference>
<dbReference type="OrthoDB" id="9815657at2"/>
<dbReference type="PANTHER" id="PTHR36842">
    <property type="entry name" value="PROTEIN TOLB HOMOLOG"/>
    <property type="match status" value="1"/>
</dbReference>
<dbReference type="InterPro" id="IPR028974">
    <property type="entry name" value="TSP_type-3_rpt"/>
</dbReference>
<keyword evidence="2" id="KW-0732">Signal</keyword>
<dbReference type="Pfam" id="PF07676">
    <property type="entry name" value="PD40"/>
    <property type="match status" value="2"/>
</dbReference>
<keyword evidence="4" id="KW-1185">Reference proteome</keyword>
<dbReference type="EMBL" id="CP000859">
    <property type="protein sequence ID" value="ABW68920.1"/>
    <property type="molecule type" value="Genomic_DNA"/>
</dbReference>
<accession>A8ZZP8</accession>
<reference evidence="3 4" key="1">
    <citation type="submission" date="2007-10" db="EMBL/GenBank/DDBJ databases">
        <title>Complete sequence of Desulfococcus oleovorans Hxd3.</title>
        <authorList>
            <consortium name="US DOE Joint Genome Institute"/>
            <person name="Copeland A."/>
            <person name="Lucas S."/>
            <person name="Lapidus A."/>
            <person name="Barry K."/>
            <person name="Glavina del Rio T."/>
            <person name="Dalin E."/>
            <person name="Tice H."/>
            <person name="Pitluck S."/>
            <person name="Kiss H."/>
            <person name="Brettin T."/>
            <person name="Bruce D."/>
            <person name="Detter J.C."/>
            <person name="Han C."/>
            <person name="Schmutz J."/>
            <person name="Larimer F."/>
            <person name="Land M."/>
            <person name="Hauser L."/>
            <person name="Kyrpides N."/>
            <person name="Kim E."/>
            <person name="Wawrik B."/>
            <person name="Richardson P."/>
        </authorList>
    </citation>
    <scope>NUCLEOTIDE SEQUENCE [LARGE SCALE GENOMIC DNA]</scope>
    <source>
        <strain evidence="4">DSM 6200 / JCM 39069 / Hxd3</strain>
    </source>
</reference>
<evidence type="ECO:0000313" key="3">
    <source>
        <dbReference type="EMBL" id="ABW68920.1"/>
    </source>
</evidence>
<dbReference type="RefSeq" id="WP_012176530.1">
    <property type="nucleotide sequence ID" value="NC_009943.1"/>
</dbReference>
<dbReference type="eggNOG" id="COG0823">
    <property type="taxonomic scope" value="Bacteria"/>
</dbReference>
<dbReference type="KEGG" id="dol:Dole_3117"/>
<protein>
    <submittedName>
        <fullName evidence="3">WD40 domain protein beta propeller</fullName>
    </submittedName>
</protein>
<dbReference type="Gene3D" id="2.120.10.30">
    <property type="entry name" value="TolB, C-terminal domain"/>
    <property type="match status" value="2"/>
</dbReference>
<proteinExistence type="inferred from homology"/>
<dbReference type="SUPFAM" id="SSF103647">
    <property type="entry name" value="TSP type-3 repeat"/>
    <property type="match status" value="1"/>
</dbReference>
<evidence type="ECO:0000256" key="1">
    <source>
        <dbReference type="ARBA" id="ARBA00009820"/>
    </source>
</evidence>
<comment type="similarity">
    <text evidence="1">Belongs to the TolB family.</text>
</comment>
<feature type="signal peptide" evidence="2">
    <location>
        <begin position="1"/>
        <end position="28"/>
    </location>
</feature>
<dbReference type="GO" id="GO:0005509">
    <property type="term" value="F:calcium ion binding"/>
    <property type="evidence" value="ECO:0007669"/>
    <property type="project" value="InterPro"/>
</dbReference>
<dbReference type="STRING" id="96561.Dole_3117"/>
<organism evidence="3 4">
    <name type="scientific">Desulfosudis oleivorans (strain DSM 6200 / JCM 39069 / Hxd3)</name>
    <name type="common">Desulfococcus oleovorans</name>
    <dbReference type="NCBI Taxonomy" id="96561"/>
    <lineage>
        <taxon>Bacteria</taxon>
        <taxon>Pseudomonadati</taxon>
        <taxon>Thermodesulfobacteriota</taxon>
        <taxon>Desulfobacteria</taxon>
        <taxon>Desulfobacterales</taxon>
        <taxon>Desulfosudaceae</taxon>
        <taxon>Desulfosudis</taxon>
    </lineage>
</organism>
<dbReference type="SUPFAM" id="SSF82171">
    <property type="entry name" value="DPP6 N-terminal domain-like"/>
    <property type="match status" value="1"/>
</dbReference>
<dbReference type="HOGENOM" id="CLU_500328_0_0_7"/>
<name>A8ZZP8_DESOH</name>
<dbReference type="AlphaFoldDB" id="A8ZZP8"/>
<sequence>MGSKKSIRLVLTALLFALLLFPAQNAMAGTVAEGSATLESLHTDSTQGDGDSYRPSISADGRYIAFESEASTLVDGDINDSKDIFLRDTTEGTTTLVSVAASYGAPYGYGADLGSSSSAISGDGQYVAFDSNATNLVAGGTYGQQVFVRDTVGGTTALVSPNYGGTYGAHGYGANGNSAYPSISFGGRYVAFQSYATNLTDDGATSYSAIFIRDTQEGATTRIMAYGGAQPDNNSYYPAISGDGSAVGFQSRASNLLEANNPDTGDQNIYVYDTASGAIELISRAYGSALSEEITPTYGANGGCDNPVISYGGRYVAFYSYATNLVYGGSNGEYQVYVYDRTSGEMVVASAEDGGTSEGNNTSDRPSISPDGRYVAFRSQATNLVTDVTEYTSSDYLVFLRDTVDQKTTLISRIDNTVGGYEAGVYGGGINNAPSVSDCGMYVAFGAAGSYFVEGDTNGNSDIFRVLNDTDGDGIGDMDTDGDGTPDCVDLCPDDPDKIEPGACGCGVADTDADGNGIADCLEDDEEPAPRLPDTDIGPDCFISTLVF</sequence>
<gene>
    <name evidence="3" type="ordered locus">Dole_3117</name>
</gene>
<dbReference type="InterPro" id="IPR011042">
    <property type="entry name" value="6-blade_b-propeller_TolB-like"/>
</dbReference>